<evidence type="ECO:0000259" key="1">
    <source>
        <dbReference type="SMART" id="SM00960"/>
    </source>
</evidence>
<evidence type="ECO:0000313" key="2">
    <source>
        <dbReference type="EMBL" id="BDV42352.1"/>
    </source>
</evidence>
<dbReference type="Gene3D" id="3.30.450.30">
    <property type="entry name" value="Dynein light chain 2a, cytoplasmic"/>
    <property type="match status" value="1"/>
</dbReference>
<dbReference type="EMBL" id="AP027151">
    <property type="protein sequence ID" value="BDV42352.1"/>
    <property type="molecule type" value="Genomic_DNA"/>
</dbReference>
<dbReference type="SMART" id="SM00960">
    <property type="entry name" value="Robl_LC7"/>
    <property type="match status" value="1"/>
</dbReference>
<reference evidence="2 3" key="1">
    <citation type="submission" date="2022-12" db="EMBL/GenBank/DDBJ databases">
        <title>Polyphasic characterization of Geotalea uranireducens NIT-SL11 newly isolated from a complex of sewage sludge and microbially reduced graphene oxide.</title>
        <authorList>
            <person name="Xie L."/>
            <person name="Yoshida N."/>
            <person name="Meng L."/>
        </authorList>
    </citation>
    <scope>NUCLEOTIDE SEQUENCE [LARGE SCALE GENOMIC DNA]</scope>
    <source>
        <strain evidence="2 3">NIT-SL11</strain>
    </source>
</reference>
<evidence type="ECO:0000313" key="3">
    <source>
        <dbReference type="Proteomes" id="UP001317705"/>
    </source>
</evidence>
<gene>
    <name evidence="2" type="ORF">GURASL_12750</name>
</gene>
<feature type="domain" description="Roadblock/LAMTOR2" evidence="1">
    <location>
        <begin position="5"/>
        <end position="95"/>
    </location>
</feature>
<name>A0ABM8EK14_9BACT</name>
<proteinExistence type="predicted"/>
<sequence>MVPFKTILTDLVHTVPGASGAILADWEGEAVDQFARFDTFELKIIGAHKAIILSRLQEVQDRFAGGFVREAVITTSALTAIVGAVGKDYSLVMTLERAAIPGRALYHFRRAVALLAKEIY</sequence>
<keyword evidence="3" id="KW-1185">Reference proteome</keyword>
<organism evidence="2 3">
    <name type="scientific">Geotalea uraniireducens</name>
    <dbReference type="NCBI Taxonomy" id="351604"/>
    <lineage>
        <taxon>Bacteria</taxon>
        <taxon>Pseudomonadati</taxon>
        <taxon>Thermodesulfobacteriota</taxon>
        <taxon>Desulfuromonadia</taxon>
        <taxon>Geobacterales</taxon>
        <taxon>Geobacteraceae</taxon>
        <taxon>Geotalea</taxon>
    </lineage>
</organism>
<dbReference type="SUPFAM" id="SSF103196">
    <property type="entry name" value="Roadblock/LC7 domain"/>
    <property type="match status" value="1"/>
</dbReference>
<dbReference type="InterPro" id="IPR004942">
    <property type="entry name" value="Roadblock/LAMTOR2_dom"/>
</dbReference>
<dbReference type="Proteomes" id="UP001317705">
    <property type="component" value="Chromosome"/>
</dbReference>
<protein>
    <submittedName>
        <fullName evidence="2">GTPase</fullName>
    </submittedName>
</protein>
<accession>A0ABM8EK14</accession>